<sequence length="79" mass="8564">MVVMLMTSTRPHFVHCRSLRSTTTTRVDEINHGCEQTGVNSVELAPFTVSTNNSSSRHSSKKSVTAKLVSGPSKKGHGH</sequence>
<dbReference type="EMBL" id="MVGT01000729">
    <property type="protein sequence ID" value="OVA15922.1"/>
    <property type="molecule type" value="Genomic_DNA"/>
</dbReference>
<organism evidence="2 3">
    <name type="scientific">Macleaya cordata</name>
    <name type="common">Five-seeded plume-poppy</name>
    <name type="synonym">Bocconia cordata</name>
    <dbReference type="NCBI Taxonomy" id="56857"/>
    <lineage>
        <taxon>Eukaryota</taxon>
        <taxon>Viridiplantae</taxon>
        <taxon>Streptophyta</taxon>
        <taxon>Embryophyta</taxon>
        <taxon>Tracheophyta</taxon>
        <taxon>Spermatophyta</taxon>
        <taxon>Magnoliopsida</taxon>
        <taxon>Ranunculales</taxon>
        <taxon>Papaveraceae</taxon>
        <taxon>Papaveroideae</taxon>
        <taxon>Macleaya</taxon>
    </lineage>
</organism>
<accession>A0A200QZP5</accession>
<evidence type="ECO:0000313" key="2">
    <source>
        <dbReference type="EMBL" id="OVA15922.1"/>
    </source>
</evidence>
<keyword evidence="3" id="KW-1185">Reference proteome</keyword>
<dbReference type="AlphaFoldDB" id="A0A200QZP5"/>
<protein>
    <submittedName>
        <fullName evidence="2">Uncharacterized protein</fullName>
    </submittedName>
</protein>
<comment type="caution">
    <text evidence="2">The sequence shown here is derived from an EMBL/GenBank/DDBJ whole genome shotgun (WGS) entry which is preliminary data.</text>
</comment>
<dbReference type="InParanoid" id="A0A200QZP5"/>
<evidence type="ECO:0000313" key="3">
    <source>
        <dbReference type="Proteomes" id="UP000195402"/>
    </source>
</evidence>
<name>A0A200QZP5_MACCD</name>
<gene>
    <name evidence="2" type="ORF">BVC80_1821g89</name>
</gene>
<reference evidence="2 3" key="1">
    <citation type="journal article" date="2017" name="Mol. Plant">
        <title>The Genome of Medicinal Plant Macleaya cordata Provides New Insights into Benzylisoquinoline Alkaloids Metabolism.</title>
        <authorList>
            <person name="Liu X."/>
            <person name="Liu Y."/>
            <person name="Huang P."/>
            <person name="Ma Y."/>
            <person name="Qing Z."/>
            <person name="Tang Q."/>
            <person name="Cao H."/>
            <person name="Cheng P."/>
            <person name="Zheng Y."/>
            <person name="Yuan Z."/>
            <person name="Zhou Y."/>
            <person name="Liu J."/>
            <person name="Tang Z."/>
            <person name="Zhuo Y."/>
            <person name="Zhang Y."/>
            <person name="Yu L."/>
            <person name="Huang J."/>
            <person name="Yang P."/>
            <person name="Peng Q."/>
            <person name="Zhang J."/>
            <person name="Jiang W."/>
            <person name="Zhang Z."/>
            <person name="Lin K."/>
            <person name="Ro D.K."/>
            <person name="Chen X."/>
            <person name="Xiong X."/>
            <person name="Shang Y."/>
            <person name="Huang S."/>
            <person name="Zeng J."/>
        </authorList>
    </citation>
    <scope>NUCLEOTIDE SEQUENCE [LARGE SCALE GENOMIC DNA]</scope>
    <source>
        <strain evidence="3">cv. BLH2017</strain>
        <tissue evidence="2">Root</tissue>
    </source>
</reference>
<feature type="region of interest" description="Disordered" evidence="1">
    <location>
        <begin position="49"/>
        <end position="79"/>
    </location>
</feature>
<dbReference type="Proteomes" id="UP000195402">
    <property type="component" value="Unassembled WGS sequence"/>
</dbReference>
<proteinExistence type="predicted"/>
<evidence type="ECO:0000256" key="1">
    <source>
        <dbReference type="SAM" id="MobiDB-lite"/>
    </source>
</evidence>